<keyword evidence="1" id="KW-0472">Membrane</keyword>
<dbReference type="EMBL" id="SMFQ01000003">
    <property type="protein sequence ID" value="TCJ86794.1"/>
    <property type="molecule type" value="Genomic_DNA"/>
</dbReference>
<dbReference type="RefSeq" id="WP_207906992.1">
    <property type="nucleotide sequence ID" value="NZ_BAAAFU010000004.1"/>
</dbReference>
<evidence type="ECO:0000313" key="3">
    <source>
        <dbReference type="Proteomes" id="UP000294887"/>
    </source>
</evidence>
<reference evidence="2 3" key="1">
    <citation type="submission" date="2019-03" db="EMBL/GenBank/DDBJ databases">
        <title>Genomic Encyclopedia of Type Strains, Phase IV (KMG-IV): sequencing the most valuable type-strain genomes for metagenomic binning, comparative biology and taxonomic classification.</title>
        <authorList>
            <person name="Goeker M."/>
        </authorList>
    </citation>
    <scope>NUCLEOTIDE SEQUENCE [LARGE SCALE GENOMIC DNA]</scope>
    <source>
        <strain evidence="2 3">DSM 24830</strain>
    </source>
</reference>
<keyword evidence="1" id="KW-0812">Transmembrane</keyword>
<keyword evidence="3" id="KW-1185">Reference proteome</keyword>
<proteinExistence type="predicted"/>
<gene>
    <name evidence="2" type="ORF">EV695_1292</name>
</gene>
<evidence type="ECO:0000256" key="1">
    <source>
        <dbReference type="SAM" id="Phobius"/>
    </source>
</evidence>
<dbReference type="AlphaFoldDB" id="A0A4R1F2Q6"/>
<evidence type="ECO:0008006" key="4">
    <source>
        <dbReference type="Google" id="ProtNLM"/>
    </source>
</evidence>
<sequence>MKNAVNMNMKKQQLGQGMTEYIVIVALIAVAAIGAYGYFGKTVQHQVANLAAEVSGDHGAASTSAAAAKTTAGKAEEKAKQAVDMGTFGANTSTGGE</sequence>
<dbReference type="Proteomes" id="UP000294887">
    <property type="component" value="Unassembled WGS sequence"/>
</dbReference>
<evidence type="ECO:0000313" key="2">
    <source>
        <dbReference type="EMBL" id="TCJ86794.1"/>
    </source>
</evidence>
<comment type="caution">
    <text evidence="2">The sequence shown here is derived from an EMBL/GenBank/DDBJ whole genome shotgun (WGS) entry which is preliminary data.</text>
</comment>
<name>A0A4R1F2Q6_9GAMM</name>
<protein>
    <recommendedName>
        <fullName evidence="4">Pilus assembly protein</fullName>
    </recommendedName>
</protein>
<keyword evidence="1" id="KW-1133">Transmembrane helix</keyword>
<accession>A0A4R1F2Q6</accession>
<organism evidence="2 3">
    <name type="scientific">Cocleimonas flava</name>
    <dbReference type="NCBI Taxonomy" id="634765"/>
    <lineage>
        <taxon>Bacteria</taxon>
        <taxon>Pseudomonadati</taxon>
        <taxon>Pseudomonadota</taxon>
        <taxon>Gammaproteobacteria</taxon>
        <taxon>Thiotrichales</taxon>
        <taxon>Thiotrichaceae</taxon>
        <taxon>Cocleimonas</taxon>
    </lineage>
</organism>
<feature type="transmembrane region" description="Helical" evidence="1">
    <location>
        <begin position="21"/>
        <end position="39"/>
    </location>
</feature>